<gene>
    <name evidence="2" type="ORF">DXC39_20895</name>
</gene>
<evidence type="ECO:0000313" key="3">
    <source>
        <dbReference type="Proteomes" id="UP000261257"/>
    </source>
</evidence>
<feature type="transmembrane region" description="Helical" evidence="1">
    <location>
        <begin position="12"/>
        <end position="31"/>
    </location>
</feature>
<name>A0A3E4U1V0_9FIRM</name>
<sequence length="59" mass="7180">MFLYFDVQAKQVEFFYFDFVYFIAFFYYFIYNGLERQPEWLTGLSGRTGEDYGNDSGYC</sequence>
<dbReference type="Proteomes" id="UP000261257">
    <property type="component" value="Unassembled WGS sequence"/>
</dbReference>
<keyword evidence="1" id="KW-0812">Transmembrane</keyword>
<proteinExistence type="predicted"/>
<keyword evidence="1" id="KW-1133">Transmembrane helix</keyword>
<evidence type="ECO:0000313" key="2">
    <source>
        <dbReference type="EMBL" id="RGM00429.1"/>
    </source>
</evidence>
<reference evidence="2 3" key="1">
    <citation type="submission" date="2018-08" db="EMBL/GenBank/DDBJ databases">
        <title>A genome reference for cultivated species of the human gut microbiota.</title>
        <authorList>
            <person name="Zou Y."/>
            <person name="Xue W."/>
            <person name="Luo G."/>
        </authorList>
    </citation>
    <scope>NUCLEOTIDE SEQUENCE [LARGE SCALE GENOMIC DNA]</scope>
    <source>
        <strain evidence="2 3">TF05-11AC</strain>
    </source>
</reference>
<keyword evidence="1" id="KW-0472">Membrane</keyword>
<protein>
    <submittedName>
        <fullName evidence="2">Uncharacterized protein</fullName>
    </submittedName>
</protein>
<evidence type="ECO:0000256" key="1">
    <source>
        <dbReference type="SAM" id="Phobius"/>
    </source>
</evidence>
<comment type="caution">
    <text evidence="2">The sequence shown here is derived from an EMBL/GenBank/DDBJ whole genome shotgun (WGS) entry which is preliminary data.</text>
</comment>
<accession>A0A3E4U1V0</accession>
<organism evidence="2 3">
    <name type="scientific">Hungatella hathewayi</name>
    <dbReference type="NCBI Taxonomy" id="154046"/>
    <lineage>
        <taxon>Bacteria</taxon>
        <taxon>Bacillati</taxon>
        <taxon>Bacillota</taxon>
        <taxon>Clostridia</taxon>
        <taxon>Lachnospirales</taxon>
        <taxon>Lachnospiraceae</taxon>
        <taxon>Hungatella</taxon>
    </lineage>
</organism>
<dbReference type="EMBL" id="QSSQ01000026">
    <property type="protein sequence ID" value="RGM00429.1"/>
    <property type="molecule type" value="Genomic_DNA"/>
</dbReference>
<dbReference type="AlphaFoldDB" id="A0A3E4U1V0"/>